<dbReference type="Pfam" id="PF06258">
    <property type="entry name" value="Mito_fiss_Elm1"/>
    <property type="match status" value="1"/>
</dbReference>
<accession>A0AAW8JBX4</accession>
<evidence type="ECO:0000313" key="1">
    <source>
        <dbReference type="EMBL" id="MDQ8936585.1"/>
    </source>
</evidence>
<organism evidence="1 2">
    <name type="scientific">Acinetobacter rudis</name>
    <dbReference type="NCBI Taxonomy" id="632955"/>
    <lineage>
        <taxon>Bacteria</taxon>
        <taxon>Pseudomonadati</taxon>
        <taxon>Pseudomonadota</taxon>
        <taxon>Gammaproteobacteria</taxon>
        <taxon>Moraxellales</taxon>
        <taxon>Moraxellaceae</taxon>
        <taxon>Acinetobacter</taxon>
    </lineage>
</organism>
<dbReference type="RefSeq" id="WP_308981806.1">
    <property type="nucleotide sequence ID" value="NZ_JAVIDL010000027.1"/>
</dbReference>
<comment type="caution">
    <text evidence="1">The sequence shown here is derived from an EMBL/GenBank/DDBJ whole genome shotgun (WGS) entry which is preliminary data.</text>
</comment>
<dbReference type="Proteomes" id="UP001243844">
    <property type="component" value="Unassembled WGS sequence"/>
</dbReference>
<dbReference type="SUPFAM" id="SSF53756">
    <property type="entry name" value="UDP-Glycosyltransferase/glycogen phosphorylase"/>
    <property type="match status" value="1"/>
</dbReference>
<proteinExistence type="predicted"/>
<reference evidence="1" key="1">
    <citation type="submission" date="2023-08" db="EMBL/GenBank/DDBJ databases">
        <title>Emergence of clinically-relevant ST2 carbapenem-resistant Acinetobacter baumannii strains in hospital sewages in Zhejiang, East of China.</title>
        <authorList>
            <person name="Kaichao C."/>
            <person name="Zhang R."/>
        </authorList>
    </citation>
    <scope>NUCLEOTIDE SEQUENCE</scope>
    <source>
        <strain evidence="1">M-RB-37</strain>
    </source>
</reference>
<dbReference type="AlphaFoldDB" id="A0AAW8JBX4"/>
<name>A0AAW8JBX4_9GAMM</name>
<dbReference type="EMBL" id="JAVIDL010000027">
    <property type="protein sequence ID" value="MDQ8936585.1"/>
    <property type="molecule type" value="Genomic_DNA"/>
</dbReference>
<sequence length="342" mass="39026">MTEIMKSTKVVWVISDGVPGHYNQSKGVLFALAQRYHLDVHWIELKLSKPFLRRPLAWLLNKSIPDLSKLSHFYHGDILVEMKPDVVIGAGGNSAYAVAWIARAYQAKNIFCGSLRHLKADLFDAILVLEQNMPPPFISLKVSPVALDQTVLSTQAELWRHEHPHVDQKLWSMLIGGDGAGAQYTDEDWINLAKQMNLVARQQGIKWLLSTSRRTGATAEKCLQQYLNFEYIADVVWWSEAPKAVLHQFLAVSERVYCGADSMSMIMESLTAMRPLVVYYPAHFQPDEKFNQVLSRLQDDRYINIRSLTQLSHTDAEDLTLKAIEYSPSLQLSQYFEDRLFS</sequence>
<protein>
    <submittedName>
        <fullName evidence="1">ELM1/GtrOC1 family putative glycosyltransferase</fullName>
    </submittedName>
</protein>
<dbReference type="InterPro" id="IPR009367">
    <property type="entry name" value="Elm1-like"/>
</dbReference>
<evidence type="ECO:0000313" key="2">
    <source>
        <dbReference type="Proteomes" id="UP001243844"/>
    </source>
</evidence>
<gene>
    <name evidence="1" type="ORF">RFH47_12745</name>
</gene>